<dbReference type="GO" id="GO:0009279">
    <property type="term" value="C:cell outer membrane"/>
    <property type="evidence" value="ECO:0007669"/>
    <property type="project" value="UniProtKB-SubCell"/>
</dbReference>
<reference evidence="9" key="1">
    <citation type="submission" date="2014-09" db="EMBL/GenBank/DDBJ databases">
        <authorList>
            <person name="Gomez-Valero L."/>
        </authorList>
    </citation>
    <scope>NUCLEOTIDE SEQUENCE [LARGE SCALE GENOMIC DNA]</scope>
    <source>
        <strain evidence="9">ATCC700992</strain>
    </source>
</reference>
<dbReference type="AlphaFoldDB" id="A0A098G4C2"/>
<keyword evidence="4" id="KW-0812">Transmembrane</keyword>
<dbReference type="RefSeq" id="WP_172653471.1">
    <property type="nucleotide sequence ID" value="NZ_LN614827.1"/>
</dbReference>
<keyword evidence="3" id="KW-1134">Transmembrane beta strand</keyword>
<dbReference type="Gene3D" id="2.40.160.60">
    <property type="entry name" value="Outer membrane protein transport protein (OMPP1/FadL/TodX)"/>
    <property type="match status" value="1"/>
</dbReference>
<dbReference type="PANTHER" id="PTHR35093:SF3">
    <property type="entry name" value="LONG-CHAIN FATTY ACID TRANSPORT PROTEIN"/>
    <property type="match status" value="1"/>
</dbReference>
<evidence type="ECO:0000313" key="9">
    <source>
        <dbReference type="Proteomes" id="UP000032430"/>
    </source>
</evidence>
<gene>
    <name evidence="8" type="ORF">LFA_1952</name>
</gene>
<keyword evidence="7" id="KW-0998">Cell outer membrane</keyword>
<comment type="similarity">
    <text evidence="2">Belongs to the OmpP1/FadL family.</text>
</comment>
<evidence type="ECO:0000256" key="3">
    <source>
        <dbReference type="ARBA" id="ARBA00022452"/>
    </source>
</evidence>
<comment type="subcellular location">
    <subcellularLocation>
        <location evidence="1">Cell outer membrane</location>
        <topology evidence="1">Multi-pass membrane protein</topology>
    </subcellularLocation>
</comment>
<keyword evidence="5" id="KW-0732">Signal</keyword>
<dbReference type="STRING" id="1212491.LFA_1952"/>
<evidence type="ECO:0000256" key="6">
    <source>
        <dbReference type="ARBA" id="ARBA00023136"/>
    </source>
</evidence>
<evidence type="ECO:0000256" key="2">
    <source>
        <dbReference type="ARBA" id="ARBA00008163"/>
    </source>
</evidence>
<accession>A0A098G4C2</accession>
<dbReference type="PANTHER" id="PTHR35093">
    <property type="entry name" value="OUTER MEMBRANE PROTEIN NMB0088-RELATED"/>
    <property type="match status" value="1"/>
</dbReference>
<dbReference type="InterPro" id="IPR005017">
    <property type="entry name" value="OMPP1/FadL/TodX"/>
</dbReference>
<keyword evidence="9" id="KW-1185">Reference proteome</keyword>
<evidence type="ECO:0000256" key="4">
    <source>
        <dbReference type="ARBA" id="ARBA00022692"/>
    </source>
</evidence>
<keyword evidence="6" id="KW-0472">Membrane</keyword>
<evidence type="ECO:0000256" key="1">
    <source>
        <dbReference type="ARBA" id="ARBA00004571"/>
    </source>
</evidence>
<dbReference type="HOGENOM" id="CLU_035981_0_1_6"/>
<evidence type="ECO:0000256" key="5">
    <source>
        <dbReference type="ARBA" id="ARBA00022729"/>
    </source>
</evidence>
<protein>
    <submittedName>
        <fullName evidence="8">Long-chain fatty acid transporter</fullName>
    </submittedName>
</protein>
<dbReference type="Pfam" id="PF03349">
    <property type="entry name" value="Toluene_X"/>
    <property type="match status" value="1"/>
</dbReference>
<sequence>MNDMHKPLRTLVSVAIVGIMATSTAYSGGFSLYTEDSPSAIGNYAAGIAAEAADASTGWYNPAGLALIHNQQIVAGGVGIFPSARLSGTSTFMTQGLNNYVQNFQDLQGGDNAFVPAFHYALPVGENVTFGFSSVSPFGLSTDWDQDSAVRYQATLSELITVNLSPEFGVKLSDHFSYGAGLDFQYARVKFNTMLGAPNLFVPFFPATTVDTLSYNNGNSIGIGFHTGVMAMFNDNHTRIGLNYQSKMRHTFHGQSRLVGKLASPGLVLANPASVIGANPDAVFRNTNLFSNPIELPDVVTLSGYQDVNEALALLGSVVYTAWSSFDTITLNNVAAPSINPFTSQVSLVQAVSSKQQNYLDAWRFALGANYRLNQQWMLRAGGGYDATPTNNAFRDVRLPDVNRWALSIGTHYQARPSIGVDVGYTHIFSAEDSTVNRTDPIGLTSAFNVNATSNAHVDLVGAQVVWNIDQALEAPTK</sequence>
<name>A0A098G4C2_9GAMM</name>
<dbReference type="SUPFAM" id="SSF56935">
    <property type="entry name" value="Porins"/>
    <property type="match status" value="1"/>
</dbReference>
<dbReference type="KEGG" id="lfa:LFA_1952"/>
<dbReference type="EMBL" id="LN614827">
    <property type="protein sequence ID" value="CEG57343.1"/>
    <property type="molecule type" value="Genomic_DNA"/>
</dbReference>
<dbReference type="Proteomes" id="UP000032430">
    <property type="component" value="Chromosome I"/>
</dbReference>
<evidence type="ECO:0000256" key="7">
    <source>
        <dbReference type="ARBA" id="ARBA00023237"/>
    </source>
</evidence>
<evidence type="ECO:0000313" key="8">
    <source>
        <dbReference type="EMBL" id="CEG57343.1"/>
    </source>
</evidence>
<dbReference type="GO" id="GO:0015483">
    <property type="term" value="F:long-chain fatty acid transporting porin activity"/>
    <property type="evidence" value="ECO:0007669"/>
    <property type="project" value="TreeGrafter"/>
</dbReference>
<organism evidence="8 9">
    <name type="scientific">Legionella fallonii LLAP-10</name>
    <dbReference type="NCBI Taxonomy" id="1212491"/>
    <lineage>
        <taxon>Bacteria</taxon>
        <taxon>Pseudomonadati</taxon>
        <taxon>Pseudomonadota</taxon>
        <taxon>Gammaproteobacteria</taxon>
        <taxon>Legionellales</taxon>
        <taxon>Legionellaceae</taxon>
        <taxon>Legionella</taxon>
    </lineage>
</organism>
<proteinExistence type="inferred from homology"/>